<evidence type="ECO:0000259" key="1">
    <source>
        <dbReference type="Pfam" id="PF08153"/>
    </source>
</evidence>
<dbReference type="EnsemblPlants" id="AET6Gv20423700.7">
    <property type="protein sequence ID" value="AET6Gv20423700.7"/>
    <property type="gene ID" value="AET6Gv20423700"/>
</dbReference>
<dbReference type="InterPro" id="IPR012971">
    <property type="entry name" value="NOG2_N_dom"/>
</dbReference>
<feature type="domain" description="Nucleolar GTP-binding protein 2 N-terminal" evidence="1">
    <location>
        <begin position="1"/>
        <end position="47"/>
    </location>
</feature>
<keyword evidence="3" id="KW-1185">Reference proteome</keyword>
<evidence type="ECO:0000313" key="2">
    <source>
        <dbReference type="EnsemblPlants" id="AET6Gv20423700.7"/>
    </source>
</evidence>
<evidence type="ECO:0000313" key="3">
    <source>
        <dbReference type="Proteomes" id="UP000015105"/>
    </source>
</evidence>
<protein>
    <recommendedName>
        <fullName evidence="1">Nucleolar GTP-binding protein 2 N-terminal domain-containing protein</fullName>
    </recommendedName>
</protein>
<reference evidence="2" key="3">
    <citation type="journal article" date="2017" name="Nature">
        <title>Genome sequence of the progenitor of the wheat D genome Aegilops tauschii.</title>
        <authorList>
            <person name="Luo M.C."/>
            <person name="Gu Y.Q."/>
            <person name="Puiu D."/>
            <person name="Wang H."/>
            <person name="Twardziok S.O."/>
            <person name="Deal K.R."/>
            <person name="Huo N."/>
            <person name="Zhu T."/>
            <person name="Wang L."/>
            <person name="Wang Y."/>
            <person name="McGuire P.E."/>
            <person name="Liu S."/>
            <person name="Long H."/>
            <person name="Ramasamy R.K."/>
            <person name="Rodriguez J.C."/>
            <person name="Van S.L."/>
            <person name="Yuan L."/>
            <person name="Wang Z."/>
            <person name="Xia Z."/>
            <person name="Xiao L."/>
            <person name="Anderson O.D."/>
            <person name="Ouyang S."/>
            <person name="Liang Y."/>
            <person name="Zimin A.V."/>
            <person name="Pertea G."/>
            <person name="Qi P."/>
            <person name="Bennetzen J.L."/>
            <person name="Dai X."/>
            <person name="Dawson M.W."/>
            <person name="Muller H.G."/>
            <person name="Kugler K."/>
            <person name="Rivarola-Duarte L."/>
            <person name="Spannagl M."/>
            <person name="Mayer K.F.X."/>
            <person name="Lu F.H."/>
            <person name="Bevan M.W."/>
            <person name="Leroy P."/>
            <person name="Li P."/>
            <person name="You F.M."/>
            <person name="Sun Q."/>
            <person name="Liu Z."/>
            <person name="Lyons E."/>
            <person name="Wicker T."/>
            <person name="Salzberg S.L."/>
            <person name="Devos K.M."/>
            <person name="Dvorak J."/>
        </authorList>
    </citation>
    <scope>NUCLEOTIDE SEQUENCE [LARGE SCALE GENOMIC DNA]</scope>
    <source>
        <strain evidence="2">cv. AL8/78</strain>
    </source>
</reference>
<proteinExistence type="predicted"/>
<dbReference type="Gramene" id="AET6Gv20423700.7">
    <property type="protein sequence ID" value="AET6Gv20423700.7"/>
    <property type="gene ID" value="AET6Gv20423700"/>
</dbReference>
<name>A0A453NN56_AEGTS</name>
<dbReference type="Proteomes" id="UP000015105">
    <property type="component" value="Chromosome 6D"/>
</dbReference>
<accession>A0A453NN56</accession>
<reference evidence="2" key="5">
    <citation type="journal article" date="2021" name="G3 (Bethesda)">
        <title>Aegilops tauschii genome assembly Aet v5.0 features greater sequence contiguity and improved annotation.</title>
        <authorList>
            <person name="Wang L."/>
            <person name="Zhu T."/>
            <person name="Rodriguez J.C."/>
            <person name="Deal K.R."/>
            <person name="Dubcovsky J."/>
            <person name="McGuire P.E."/>
            <person name="Lux T."/>
            <person name="Spannagl M."/>
            <person name="Mayer K.F.X."/>
            <person name="Baldrich P."/>
            <person name="Meyers B.C."/>
            <person name="Huo N."/>
            <person name="Gu Y.Q."/>
            <person name="Zhou H."/>
            <person name="Devos K.M."/>
            <person name="Bennetzen J.L."/>
            <person name="Unver T."/>
            <person name="Budak H."/>
            <person name="Gulick P.J."/>
            <person name="Galiba G."/>
            <person name="Kalapos B."/>
            <person name="Nelson D.R."/>
            <person name="Li P."/>
            <person name="You F.M."/>
            <person name="Luo M.C."/>
            <person name="Dvorak J."/>
        </authorList>
    </citation>
    <scope>NUCLEOTIDE SEQUENCE [LARGE SCALE GENOMIC DNA]</scope>
    <source>
        <strain evidence="2">cv. AL8/78</strain>
    </source>
</reference>
<reference evidence="3" key="1">
    <citation type="journal article" date="2014" name="Science">
        <title>Ancient hybridizations among the ancestral genomes of bread wheat.</title>
        <authorList>
            <consortium name="International Wheat Genome Sequencing Consortium,"/>
            <person name="Marcussen T."/>
            <person name="Sandve S.R."/>
            <person name="Heier L."/>
            <person name="Spannagl M."/>
            <person name="Pfeifer M."/>
            <person name="Jakobsen K.S."/>
            <person name="Wulff B.B."/>
            <person name="Steuernagel B."/>
            <person name="Mayer K.F."/>
            <person name="Olsen O.A."/>
        </authorList>
    </citation>
    <scope>NUCLEOTIDE SEQUENCE [LARGE SCALE GENOMIC DNA]</scope>
    <source>
        <strain evidence="3">cv. AL8/78</strain>
    </source>
</reference>
<sequence length="57" mass="6928">GNTRVINQKELEYFRQELQARLTNNYSVLLKSKHLPLLLLQDHQKVNTYVYFYHPDH</sequence>
<reference evidence="2" key="4">
    <citation type="submission" date="2019-03" db="UniProtKB">
        <authorList>
            <consortium name="EnsemblPlants"/>
        </authorList>
    </citation>
    <scope>IDENTIFICATION</scope>
</reference>
<organism evidence="2 3">
    <name type="scientific">Aegilops tauschii subsp. strangulata</name>
    <name type="common">Goatgrass</name>
    <dbReference type="NCBI Taxonomy" id="200361"/>
    <lineage>
        <taxon>Eukaryota</taxon>
        <taxon>Viridiplantae</taxon>
        <taxon>Streptophyta</taxon>
        <taxon>Embryophyta</taxon>
        <taxon>Tracheophyta</taxon>
        <taxon>Spermatophyta</taxon>
        <taxon>Magnoliopsida</taxon>
        <taxon>Liliopsida</taxon>
        <taxon>Poales</taxon>
        <taxon>Poaceae</taxon>
        <taxon>BOP clade</taxon>
        <taxon>Pooideae</taxon>
        <taxon>Triticodae</taxon>
        <taxon>Triticeae</taxon>
        <taxon>Triticinae</taxon>
        <taxon>Aegilops</taxon>
    </lineage>
</organism>
<dbReference type="Pfam" id="PF08153">
    <property type="entry name" value="NGP1NT"/>
    <property type="match status" value="1"/>
</dbReference>
<reference evidence="3" key="2">
    <citation type="journal article" date="2017" name="Nat. Plants">
        <title>The Aegilops tauschii genome reveals multiple impacts of transposons.</title>
        <authorList>
            <person name="Zhao G."/>
            <person name="Zou C."/>
            <person name="Li K."/>
            <person name="Wang K."/>
            <person name="Li T."/>
            <person name="Gao L."/>
            <person name="Zhang X."/>
            <person name="Wang H."/>
            <person name="Yang Z."/>
            <person name="Liu X."/>
            <person name="Jiang W."/>
            <person name="Mao L."/>
            <person name="Kong X."/>
            <person name="Jiao Y."/>
            <person name="Jia J."/>
        </authorList>
    </citation>
    <scope>NUCLEOTIDE SEQUENCE [LARGE SCALE GENOMIC DNA]</scope>
    <source>
        <strain evidence="3">cv. AL8/78</strain>
    </source>
</reference>
<dbReference type="AlphaFoldDB" id="A0A453NN56"/>